<dbReference type="EMBL" id="QRZM01000007">
    <property type="protein sequence ID" value="RGV74596.1"/>
    <property type="molecule type" value="Genomic_DNA"/>
</dbReference>
<dbReference type="Gene3D" id="3.40.630.10">
    <property type="entry name" value="Zn peptidases"/>
    <property type="match status" value="1"/>
</dbReference>
<evidence type="ECO:0000256" key="1">
    <source>
        <dbReference type="ARBA" id="ARBA00022723"/>
    </source>
</evidence>
<comment type="caution">
    <text evidence="4">The sequence shown here is derived from an EMBL/GenBank/DDBJ whole genome shotgun (WGS) entry which is preliminary data.</text>
</comment>
<evidence type="ECO:0000259" key="3">
    <source>
        <dbReference type="Pfam" id="PF07687"/>
    </source>
</evidence>
<dbReference type="SUPFAM" id="SSF55031">
    <property type="entry name" value="Bacterial exopeptidase dimerisation domain"/>
    <property type="match status" value="1"/>
</dbReference>
<dbReference type="RefSeq" id="WP_118019079.1">
    <property type="nucleotide sequence ID" value="NZ_CAUHGS010000007.1"/>
</dbReference>
<accession>A0A412Z3S8</accession>
<dbReference type="InterPro" id="IPR011650">
    <property type="entry name" value="Peptidase_M20_dimer"/>
</dbReference>
<evidence type="ECO:0000313" key="5">
    <source>
        <dbReference type="Proteomes" id="UP000284543"/>
    </source>
</evidence>
<protein>
    <submittedName>
        <fullName evidence="4">M20 family peptidase</fullName>
    </submittedName>
</protein>
<dbReference type="PANTHER" id="PTHR43808:SF32">
    <property type="entry name" value="ARGE_DAPE-RELATED DEACYLASE"/>
    <property type="match status" value="1"/>
</dbReference>
<reference evidence="4 5" key="1">
    <citation type="submission" date="2018-08" db="EMBL/GenBank/DDBJ databases">
        <title>A genome reference for cultivated species of the human gut microbiota.</title>
        <authorList>
            <person name="Zou Y."/>
            <person name="Xue W."/>
            <person name="Luo G."/>
        </authorList>
    </citation>
    <scope>NUCLEOTIDE SEQUENCE [LARGE SCALE GENOMIC DNA]</scope>
    <source>
        <strain evidence="4 5">AF14-18</strain>
    </source>
</reference>
<dbReference type="Proteomes" id="UP000284543">
    <property type="component" value="Unassembled WGS sequence"/>
</dbReference>
<dbReference type="Pfam" id="PF01546">
    <property type="entry name" value="Peptidase_M20"/>
    <property type="match status" value="1"/>
</dbReference>
<feature type="domain" description="Peptidase M20 dimerisation" evidence="3">
    <location>
        <begin position="230"/>
        <end position="335"/>
    </location>
</feature>
<evidence type="ECO:0000313" key="4">
    <source>
        <dbReference type="EMBL" id="RGV74596.1"/>
    </source>
</evidence>
<proteinExistence type="predicted"/>
<dbReference type="GO" id="GO:0016787">
    <property type="term" value="F:hydrolase activity"/>
    <property type="evidence" value="ECO:0007669"/>
    <property type="project" value="UniProtKB-KW"/>
</dbReference>
<dbReference type="InterPro" id="IPR002933">
    <property type="entry name" value="Peptidase_M20"/>
</dbReference>
<gene>
    <name evidence="4" type="ORF">DWW02_18245</name>
</gene>
<dbReference type="AlphaFoldDB" id="A0A412Z3S8"/>
<dbReference type="SUPFAM" id="SSF53187">
    <property type="entry name" value="Zn-dependent exopeptidases"/>
    <property type="match status" value="1"/>
</dbReference>
<dbReference type="Gene3D" id="3.30.70.360">
    <property type="match status" value="1"/>
</dbReference>
<organism evidence="4 5">
    <name type="scientific">Enterocloster bolteae</name>
    <dbReference type="NCBI Taxonomy" id="208479"/>
    <lineage>
        <taxon>Bacteria</taxon>
        <taxon>Bacillati</taxon>
        <taxon>Bacillota</taxon>
        <taxon>Clostridia</taxon>
        <taxon>Lachnospirales</taxon>
        <taxon>Lachnospiraceae</taxon>
        <taxon>Enterocloster</taxon>
    </lineage>
</organism>
<keyword evidence="1" id="KW-0479">Metal-binding</keyword>
<dbReference type="InterPro" id="IPR050072">
    <property type="entry name" value="Peptidase_M20A"/>
</dbReference>
<name>A0A412Z3S8_9FIRM</name>
<dbReference type="GO" id="GO:0046872">
    <property type="term" value="F:metal ion binding"/>
    <property type="evidence" value="ECO:0007669"/>
    <property type="project" value="UniProtKB-KW"/>
</dbReference>
<dbReference type="CDD" id="cd08659">
    <property type="entry name" value="M20_ArgE_DapE-like"/>
    <property type="match status" value="1"/>
</dbReference>
<keyword evidence="2" id="KW-0378">Hydrolase</keyword>
<sequence>MGSSVRCSARCSVRRRNRCRSRRLVSDYMIDRRSDNVTAEEGDRRTWELTGQLVQIDSSDPGAYEGQIEQWIYEWFTKEIEEKAGALKNQIELVQREVMPGRFNLMARIPGKEQAPAPALVYICHMDTVMLGEGWEEETPALGAVVKEGRLYGRGACDMKSGLACAMSAFSDMVELTGSTGELPARPFVFIGTVDEEDFMRGVESAIRDGWVGREDWILDTEPTDGQIQVAHKGRTWFELTIQGITAHASNPWKGADAIAAMAEAVSHIRKAIGSCPPHEDLGMSTVTFGQITGGYRPYVVPDSCKVWIDMRLVPPTDTAAAKNIVEEAVKAAEAEIAGVRGSYLITGDRPYVEKDSSSRLLASLKSVCDRVTGEDTPVGSFNGYTDTAVIAGTLGNCNCMSYGPGSLELAHKPNEYVPYEDVCRCRRVLTELARQETFFPFAF</sequence>
<evidence type="ECO:0000256" key="2">
    <source>
        <dbReference type="ARBA" id="ARBA00022801"/>
    </source>
</evidence>
<dbReference type="PANTHER" id="PTHR43808">
    <property type="entry name" value="ACETYLORNITHINE DEACETYLASE"/>
    <property type="match status" value="1"/>
</dbReference>
<dbReference type="Pfam" id="PF07687">
    <property type="entry name" value="M20_dimer"/>
    <property type="match status" value="1"/>
</dbReference>
<dbReference type="InterPro" id="IPR036264">
    <property type="entry name" value="Bact_exopeptidase_dim_dom"/>
</dbReference>